<accession>A0ABY6GBN2</accession>
<gene>
    <name evidence="2" type="ORF">M9799_01060</name>
</gene>
<keyword evidence="1" id="KW-0732">Signal</keyword>
<feature type="signal peptide" evidence="1">
    <location>
        <begin position="1"/>
        <end position="19"/>
    </location>
</feature>
<name>A0ABY6GBN2_9BURK</name>
<proteinExistence type="predicted"/>
<dbReference type="EMBL" id="CP106881">
    <property type="protein sequence ID" value="UYG51874.1"/>
    <property type="molecule type" value="Genomic_DNA"/>
</dbReference>
<organism evidence="2 3">
    <name type="scientific">Comamonas endophytica</name>
    <dbReference type="NCBI Taxonomy" id="2949090"/>
    <lineage>
        <taxon>Bacteria</taxon>
        <taxon>Pseudomonadati</taxon>
        <taxon>Pseudomonadota</taxon>
        <taxon>Betaproteobacteria</taxon>
        <taxon>Burkholderiales</taxon>
        <taxon>Comamonadaceae</taxon>
        <taxon>Comamonas</taxon>
    </lineage>
</organism>
<reference evidence="2" key="1">
    <citation type="submission" date="2022-09" db="EMBL/GenBank/DDBJ databases">
        <title>The complete genome of Acidovorax sp. 5MLIR.</title>
        <authorList>
            <person name="Liu L."/>
            <person name="Yue J."/>
            <person name="Yang F."/>
            <person name="Yuan J."/>
            <person name="Li L."/>
        </authorList>
    </citation>
    <scope>NUCLEOTIDE SEQUENCE</scope>
    <source>
        <strain evidence="2">5MLIR</strain>
    </source>
</reference>
<dbReference type="Proteomes" id="UP001162800">
    <property type="component" value="Chromosome"/>
</dbReference>
<evidence type="ECO:0000313" key="2">
    <source>
        <dbReference type="EMBL" id="UYG51874.1"/>
    </source>
</evidence>
<protein>
    <submittedName>
        <fullName evidence="2">Uncharacterized protein</fullName>
    </submittedName>
</protein>
<feature type="chain" id="PRO_5047548446" evidence="1">
    <location>
        <begin position="20"/>
        <end position="138"/>
    </location>
</feature>
<keyword evidence="3" id="KW-1185">Reference proteome</keyword>
<evidence type="ECO:0000313" key="3">
    <source>
        <dbReference type="Proteomes" id="UP001162800"/>
    </source>
</evidence>
<sequence>MRKYFVACLVALTVCGADAATEHLLPEKFFGSYLANRSTEACLRREREGKSLPAYLVVQARYFRYGYTNPKADHSLDAMVCRATEPVVVTDDSMEVRSECFLTDQLVQRHFRFTKRAGVLRLRDLERQTEEEFEACYP</sequence>
<dbReference type="RefSeq" id="WP_231042572.1">
    <property type="nucleotide sequence ID" value="NZ_CP106881.1"/>
</dbReference>
<evidence type="ECO:0000256" key="1">
    <source>
        <dbReference type="SAM" id="SignalP"/>
    </source>
</evidence>